<reference evidence="9 10" key="1">
    <citation type="submission" date="2019-03" db="EMBL/GenBank/DDBJ databases">
        <title>Genome Sequencing and Assembly of Various Microbes Isolated from Partially Reclaimed Soil and Acid Mine Drainage (AMD) Site.</title>
        <authorList>
            <person name="Steinbock B."/>
            <person name="Bechtold R."/>
            <person name="Sevigny J.L."/>
            <person name="Thomas D."/>
            <person name="Cuthill L.R."/>
            <person name="Aveiro Johannsen E.J."/>
            <person name="Thomas K."/>
            <person name="Ghosh A."/>
        </authorList>
    </citation>
    <scope>NUCLEOTIDE SEQUENCE [LARGE SCALE GENOMIC DNA]</scope>
    <source>
        <strain evidence="9 10">S-A3</strain>
    </source>
</reference>
<evidence type="ECO:0000256" key="2">
    <source>
        <dbReference type="ARBA" id="ARBA00022448"/>
    </source>
</evidence>
<feature type="transmembrane region" description="Helical" evidence="7">
    <location>
        <begin position="113"/>
        <end position="132"/>
    </location>
</feature>
<dbReference type="PANTHER" id="PTHR30151">
    <property type="entry name" value="ALKANE SULFONATE ABC TRANSPORTER-RELATED, MEMBRANE SUBUNIT"/>
    <property type="match status" value="1"/>
</dbReference>
<dbReference type="EMBL" id="SMZT01000014">
    <property type="protein sequence ID" value="TDL37446.1"/>
    <property type="molecule type" value="Genomic_DNA"/>
</dbReference>
<dbReference type="AlphaFoldDB" id="A0A4R5Y1P0"/>
<dbReference type="Pfam" id="PF00528">
    <property type="entry name" value="BPD_transp_1"/>
    <property type="match status" value="1"/>
</dbReference>
<evidence type="ECO:0000256" key="6">
    <source>
        <dbReference type="ARBA" id="ARBA00023136"/>
    </source>
</evidence>
<evidence type="ECO:0000256" key="4">
    <source>
        <dbReference type="ARBA" id="ARBA00022692"/>
    </source>
</evidence>
<dbReference type="GeneID" id="64349316"/>
<keyword evidence="2 7" id="KW-0813">Transport</keyword>
<evidence type="ECO:0000313" key="10">
    <source>
        <dbReference type="Proteomes" id="UP000295163"/>
    </source>
</evidence>
<protein>
    <submittedName>
        <fullName evidence="9">ABC transporter permease subunit</fullName>
    </submittedName>
</protein>
<dbReference type="InterPro" id="IPR000515">
    <property type="entry name" value="MetI-like"/>
</dbReference>
<evidence type="ECO:0000256" key="3">
    <source>
        <dbReference type="ARBA" id="ARBA00022475"/>
    </source>
</evidence>
<dbReference type="CDD" id="cd06261">
    <property type="entry name" value="TM_PBP2"/>
    <property type="match status" value="1"/>
</dbReference>
<dbReference type="PROSITE" id="PS50928">
    <property type="entry name" value="ABC_TM1"/>
    <property type="match status" value="1"/>
</dbReference>
<dbReference type="PANTHER" id="PTHR30151:SF0">
    <property type="entry name" value="ABC TRANSPORTER PERMEASE PROTEIN MJ0413-RELATED"/>
    <property type="match status" value="1"/>
</dbReference>
<keyword evidence="5 7" id="KW-1133">Transmembrane helix</keyword>
<dbReference type="Gene3D" id="1.10.3720.10">
    <property type="entry name" value="MetI-like"/>
    <property type="match status" value="1"/>
</dbReference>
<gene>
    <name evidence="9" type="ORF">E2R59_18015</name>
</gene>
<keyword evidence="4 7" id="KW-0812">Transmembrane</keyword>
<accession>A0A4R5Y1P0</accession>
<feature type="transmembrane region" description="Helical" evidence="7">
    <location>
        <begin position="138"/>
        <end position="155"/>
    </location>
</feature>
<keyword evidence="6 7" id="KW-0472">Membrane</keyword>
<evidence type="ECO:0000256" key="7">
    <source>
        <dbReference type="RuleBase" id="RU363032"/>
    </source>
</evidence>
<dbReference type="GO" id="GO:0005886">
    <property type="term" value="C:plasma membrane"/>
    <property type="evidence" value="ECO:0007669"/>
    <property type="project" value="UniProtKB-SubCell"/>
</dbReference>
<proteinExistence type="inferred from homology"/>
<comment type="similarity">
    <text evidence="7">Belongs to the binding-protein-dependent transport system permease family.</text>
</comment>
<feature type="transmembrane region" description="Helical" evidence="7">
    <location>
        <begin position="80"/>
        <end position="101"/>
    </location>
</feature>
<dbReference type="GO" id="GO:0055085">
    <property type="term" value="P:transmembrane transport"/>
    <property type="evidence" value="ECO:0007669"/>
    <property type="project" value="InterPro"/>
</dbReference>
<organism evidence="9 10">
    <name type="scientific">Kocuria rosea</name>
    <name type="common">Deinococcus erythromyxa</name>
    <name type="synonym">Micrococcus rubens</name>
    <dbReference type="NCBI Taxonomy" id="1275"/>
    <lineage>
        <taxon>Bacteria</taxon>
        <taxon>Bacillati</taxon>
        <taxon>Actinomycetota</taxon>
        <taxon>Actinomycetes</taxon>
        <taxon>Micrococcales</taxon>
        <taxon>Micrococcaceae</taxon>
        <taxon>Kocuria</taxon>
    </lineage>
</organism>
<evidence type="ECO:0000256" key="5">
    <source>
        <dbReference type="ARBA" id="ARBA00022989"/>
    </source>
</evidence>
<feature type="transmembrane region" description="Helical" evidence="7">
    <location>
        <begin position="21"/>
        <end position="45"/>
    </location>
</feature>
<dbReference type="SUPFAM" id="SSF161098">
    <property type="entry name" value="MetI-like"/>
    <property type="match status" value="1"/>
</dbReference>
<feature type="domain" description="ABC transmembrane type-1" evidence="8">
    <location>
        <begin position="73"/>
        <end position="257"/>
    </location>
</feature>
<comment type="caution">
    <text evidence="9">The sequence shown here is derived from an EMBL/GenBank/DDBJ whole genome shotgun (WGS) entry which is preliminary data.</text>
</comment>
<dbReference type="InterPro" id="IPR035906">
    <property type="entry name" value="MetI-like_sf"/>
</dbReference>
<evidence type="ECO:0000313" key="9">
    <source>
        <dbReference type="EMBL" id="TDL37446.1"/>
    </source>
</evidence>
<evidence type="ECO:0000259" key="8">
    <source>
        <dbReference type="PROSITE" id="PS50928"/>
    </source>
</evidence>
<comment type="subcellular location">
    <subcellularLocation>
        <location evidence="1 7">Cell membrane</location>
        <topology evidence="1 7">Multi-pass membrane protein</topology>
    </subcellularLocation>
</comment>
<dbReference type="RefSeq" id="WP_133411744.1">
    <property type="nucleotide sequence ID" value="NZ_SMZT01000014.1"/>
</dbReference>
<sequence length="268" mass="27890">MPRTTTAARAGRELGRALLNLVVSLAAVAVIWLLLLRVFAVTSFIGKTPLDVWAFLLTDPDAAANRELILGRLGTTLVDAALGFVTGLVAAVVVATVFALFRGVEQAMMPLAMLLRSVPLVAMAPIIILVFGRQEASVAAMGAVVVLFPALVTIVQGLRSANPVIVEVVQVYGGSRFDAFRTVALPSALPSLFTALRVSVPGALTGALLAEWLATGEGIGYAIVSDVARARYDEVWSAVVVVTVASILLYSLVSLLESAVVARAGGAP</sequence>
<keyword evidence="3" id="KW-1003">Cell membrane</keyword>
<name>A0A4R5Y1P0_KOCRO</name>
<evidence type="ECO:0000256" key="1">
    <source>
        <dbReference type="ARBA" id="ARBA00004651"/>
    </source>
</evidence>
<feature type="transmembrane region" description="Helical" evidence="7">
    <location>
        <begin position="235"/>
        <end position="253"/>
    </location>
</feature>
<dbReference type="Proteomes" id="UP000295163">
    <property type="component" value="Unassembled WGS sequence"/>
</dbReference>